<protein>
    <submittedName>
        <fullName evidence="1">Uncharacterized protein</fullName>
    </submittedName>
</protein>
<accession>A0A8S5MLF8</accession>
<dbReference type="EMBL" id="BK014927">
    <property type="protein sequence ID" value="DAD83064.1"/>
    <property type="molecule type" value="Genomic_DNA"/>
</dbReference>
<sequence length="33" mass="3862">MALRNEIITIKEMKDDCSDIGHYLINYYEKGGK</sequence>
<evidence type="ECO:0000313" key="1">
    <source>
        <dbReference type="EMBL" id="DAD83064.1"/>
    </source>
</evidence>
<organism evidence="1">
    <name type="scientific">Caudovirales sp. ct1Jx6</name>
    <dbReference type="NCBI Taxonomy" id="2826765"/>
    <lineage>
        <taxon>Viruses</taxon>
        <taxon>Duplodnaviria</taxon>
        <taxon>Heunggongvirae</taxon>
        <taxon>Uroviricota</taxon>
        <taxon>Caudoviricetes</taxon>
    </lineage>
</organism>
<name>A0A8S5MLF8_9CAUD</name>
<proteinExistence type="predicted"/>
<reference evidence="1" key="1">
    <citation type="journal article" date="2021" name="Proc. Natl. Acad. Sci. U.S.A.">
        <title>A Catalog of Tens of Thousands of Viruses from Human Metagenomes Reveals Hidden Associations with Chronic Diseases.</title>
        <authorList>
            <person name="Tisza M.J."/>
            <person name="Buck C.B."/>
        </authorList>
    </citation>
    <scope>NUCLEOTIDE SEQUENCE</scope>
    <source>
        <strain evidence="1">Ct1Jx6</strain>
    </source>
</reference>